<accession>A0A914YRJ7</accession>
<dbReference type="AlphaFoldDB" id="A0A914YRJ7"/>
<keyword evidence="2" id="KW-1185">Reference proteome</keyword>
<proteinExistence type="predicted"/>
<dbReference type="Proteomes" id="UP000887577">
    <property type="component" value="Unplaced"/>
</dbReference>
<feature type="compositionally biased region" description="Basic and acidic residues" evidence="1">
    <location>
        <begin position="86"/>
        <end position="96"/>
    </location>
</feature>
<sequence length="125" mass="13885">MNTPKRARIVAAGGSSSSYSLRERPEQENLFKSKSSVYSLRKTENRGIPVAGRSSLFTPNIDKTLIKKKNRGRSVAAGLCSSYSLRERPKENDGTNRENVSGSKMVRVPESLNDDVPQPMELEKN</sequence>
<feature type="region of interest" description="Disordered" evidence="1">
    <location>
        <begin position="1"/>
        <end position="27"/>
    </location>
</feature>
<name>A0A914YRJ7_9BILA</name>
<evidence type="ECO:0000256" key="1">
    <source>
        <dbReference type="SAM" id="MobiDB-lite"/>
    </source>
</evidence>
<reference evidence="3" key="1">
    <citation type="submission" date="2022-11" db="UniProtKB">
        <authorList>
            <consortium name="WormBaseParasite"/>
        </authorList>
    </citation>
    <scope>IDENTIFICATION</scope>
</reference>
<feature type="region of interest" description="Disordered" evidence="1">
    <location>
        <begin position="86"/>
        <end position="125"/>
    </location>
</feature>
<evidence type="ECO:0000313" key="3">
    <source>
        <dbReference type="WBParaSite" id="PSU_v2.g20006.t1"/>
    </source>
</evidence>
<evidence type="ECO:0000313" key="2">
    <source>
        <dbReference type="Proteomes" id="UP000887577"/>
    </source>
</evidence>
<dbReference type="WBParaSite" id="PSU_v2.g20006.t1">
    <property type="protein sequence ID" value="PSU_v2.g20006.t1"/>
    <property type="gene ID" value="PSU_v2.g20006"/>
</dbReference>
<protein>
    <submittedName>
        <fullName evidence="3">Uncharacterized protein</fullName>
    </submittedName>
</protein>
<organism evidence="2 3">
    <name type="scientific">Panagrolaimus superbus</name>
    <dbReference type="NCBI Taxonomy" id="310955"/>
    <lineage>
        <taxon>Eukaryota</taxon>
        <taxon>Metazoa</taxon>
        <taxon>Ecdysozoa</taxon>
        <taxon>Nematoda</taxon>
        <taxon>Chromadorea</taxon>
        <taxon>Rhabditida</taxon>
        <taxon>Tylenchina</taxon>
        <taxon>Panagrolaimomorpha</taxon>
        <taxon>Panagrolaimoidea</taxon>
        <taxon>Panagrolaimidae</taxon>
        <taxon>Panagrolaimus</taxon>
    </lineage>
</organism>